<sequence>MKRPILTFAAAGMLSAGSALADADHVVLVHGMLMDGSAWKPVYEQLVAQGVDVHVAQLPLTGVEDDLAATKRLLDSLPGTSVLVGHSYGGLLVTELGARRSVRGLVYVAGFAPAPGESLGALNAQYPAALAADASVASADGFVTLRPDPFIADVATGLPETQARFLAASQVATSGSVFGYEVRSAGWQERPSHAIVATRDRTVSPELERFMYDRAGSRVTEIEAGHLVLLSHPEEVAEVILSAVRDAD</sequence>
<dbReference type="InterPro" id="IPR029058">
    <property type="entry name" value="AB_hydrolase_fold"/>
</dbReference>
<dbReference type="RefSeq" id="WP_188476332.1">
    <property type="nucleotide sequence ID" value="NZ_BMFJ01000001.1"/>
</dbReference>
<keyword evidence="4" id="KW-1185">Reference proteome</keyword>
<comment type="caution">
    <text evidence="3">The sequence shown here is derived from an EMBL/GenBank/DDBJ whole genome shotgun (WGS) entry which is preliminary data.</text>
</comment>
<keyword evidence="3" id="KW-0378">Hydrolase</keyword>
<dbReference type="PANTHER" id="PTHR37017">
    <property type="entry name" value="AB HYDROLASE-1 DOMAIN-CONTAINING PROTEIN-RELATED"/>
    <property type="match status" value="1"/>
</dbReference>
<dbReference type="EMBL" id="BMFJ01000001">
    <property type="protein sequence ID" value="GGE21385.1"/>
    <property type="molecule type" value="Genomic_DNA"/>
</dbReference>
<dbReference type="GO" id="GO:0016787">
    <property type="term" value="F:hydrolase activity"/>
    <property type="evidence" value="ECO:0007669"/>
    <property type="project" value="UniProtKB-KW"/>
</dbReference>
<proteinExistence type="predicted"/>
<dbReference type="Gene3D" id="3.40.50.1820">
    <property type="entry name" value="alpha/beta hydrolase"/>
    <property type="match status" value="1"/>
</dbReference>
<organism evidence="3 4">
    <name type="scientific">Primorskyibacter flagellatus</name>
    <dbReference type="NCBI Taxonomy" id="1387277"/>
    <lineage>
        <taxon>Bacteria</taxon>
        <taxon>Pseudomonadati</taxon>
        <taxon>Pseudomonadota</taxon>
        <taxon>Alphaproteobacteria</taxon>
        <taxon>Rhodobacterales</taxon>
        <taxon>Roseobacteraceae</taxon>
        <taxon>Primorskyibacter</taxon>
    </lineage>
</organism>
<dbReference type="AlphaFoldDB" id="A0A917A1T3"/>
<name>A0A917A1T3_9RHOB</name>
<evidence type="ECO:0000256" key="1">
    <source>
        <dbReference type="SAM" id="SignalP"/>
    </source>
</evidence>
<protein>
    <submittedName>
        <fullName evidence="3">Alpha/beta hydrolase</fullName>
    </submittedName>
</protein>
<evidence type="ECO:0000313" key="3">
    <source>
        <dbReference type="EMBL" id="GGE21385.1"/>
    </source>
</evidence>
<dbReference type="InterPro" id="IPR052897">
    <property type="entry name" value="Sec-Metab_Biosynth_Hydrolase"/>
</dbReference>
<dbReference type="Proteomes" id="UP000612855">
    <property type="component" value="Unassembled WGS sequence"/>
</dbReference>
<gene>
    <name evidence="3" type="ORF">GCM10011360_07500</name>
</gene>
<dbReference type="InterPro" id="IPR000073">
    <property type="entry name" value="AB_hydrolase_1"/>
</dbReference>
<accession>A0A917A1T3</accession>
<evidence type="ECO:0000259" key="2">
    <source>
        <dbReference type="Pfam" id="PF12697"/>
    </source>
</evidence>
<dbReference type="PANTHER" id="PTHR37017:SF11">
    <property type="entry name" value="ESTERASE_LIPASE_THIOESTERASE DOMAIN-CONTAINING PROTEIN"/>
    <property type="match status" value="1"/>
</dbReference>
<keyword evidence="1" id="KW-0732">Signal</keyword>
<evidence type="ECO:0000313" key="4">
    <source>
        <dbReference type="Proteomes" id="UP000612855"/>
    </source>
</evidence>
<dbReference type="Pfam" id="PF12697">
    <property type="entry name" value="Abhydrolase_6"/>
    <property type="match status" value="1"/>
</dbReference>
<reference evidence="4" key="1">
    <citation type="journal article" date="2019" name="Int. J. Syst. Evol. Microbiol.">
        <title>The Global Catalogue of Microorganisms (GCM) 10K type strain sequencing project: providing services to taxonomists for standard genome sequencing and annotation.</title>
        <authorList>
            <consortium name="The Broad Institute Genomics Platform"/>
            <consortium name="The Broad Institute Genome Sequencing Center for Infectious Disease"/>
            <person name="Wu L."/>
            <person name="Ma J."/>
        </authorList>
    </citation>
    <scope>NUCLEOTIDE SEQUENCE [LARGE SCALE GENOMIC DNA]</scope>
    <source>
        <strain evidence="4">CGMCC 1.12664</strain>
    </source>
</reference>
<feature type="signal peptide" evidence="1">
    <location>
        <begin position="1"/>
        <end position="21"/>
    </location>
</feature>
<feature type="chain" id="PRO_5037471678" evidence="1">
    <location>
        <begin position="22"/>
        <end position="248"/>
    </location>
</feature>
<feature type="domain" description="AB hydrolase-1" evidence="2">
    <location>
        <begin position="26"/>
        <end position="239"/>
    </location>
</feature>
<dbReference type="SUPFAM" id="SSF53474">
    <property type="entry name" value="alpha/beta-Hydrolases"/>
    <property type="match status" value="1"/>
</dbReference>